<evidence type="ECO:0000313" key="3">
    <source>
        <dbReference type="EMBL" id="AZS28468.1"/>
    </source>
</evidence>
<feature type="domain" description="ATP-grasp" evidence="2">
    <location>
        <begin position="122"/>
        <end position="307"/>
    </location>
</feature>
<reference evidence="3 4" key="1">
    <citation type="submission" date="2018-10" db="EMBL/GenBank/DDBJ databases">
        <title>Butyricimonas faecalis sp. nov., isolated from human faeces and emended description of the genus Butyricimonas.</title>
        <authorList>
            <person name="Le Roy T."/>
            <person name="Van der Smissen P."/>
            <person name="Paquot A."/>
            <person name="Delzenne N."/>
            <person name="Muccioli G."/>
            <person name="Collet J.-F."/>
            <person name="Cani P.D."/>
        </authorList>
    </citation>
    <scope>NUCLEOTIDE SEQUENCE [LARGE SCALE GENOMIC DNA]</scope>
    <source>
        <strain evidence="3 4">H184</strain>
    </source>
</reference>
<dbReference type="Pfam" id="PF15632">
    <property type="entry name" value="ATPgrasp_Ter"/>
    <property type="match status" value="1"/>
</dbReference>
<dbReference type="EMBL" id="CP032819">
    <property type="protein sequence ID" value="AZS28468.1"/>
    <property type="molecule type" value="Genomic_DNA"/>
</dbReference>
<keyword evidence="3" id="KW-0436">Ligase</keyword>
<keyword evidence="4" id="KW-1185">Reference proteome</keyword>
<proteinExistence type="predicted"/>
<sequence>MNKSDILILDGDHKNSLAIVRHLGQTGNYRQDIVAHNKQSIALFSKYVNQKFLLPSPKKEPEAFYVQLVELLKRNRYKALLPVSFKTFQICSLHREEIRQYTHLTITTSENILLASSKIRTYNLAQELKIPIPETIVLNHPEEIESVHITYPCVIKAPEEMGANVVEYAHDRKEMIEKYHKLCERYNFSETWPVVQQYIQGKGYGFFAYYEKGMCKDFFMHKRLREYPISGGASTLAESYSDKKLMQHGKRILDYLRWEGVAMVEFKQDERTGIFYLMEINAKFWGSLDLALVCGVNFPRMMIEGTEEKRVYEKSFPQGKRFQWILNGDLFHLLERPRIFGSFFKEVFRTKSDFWIRDPFPNLYQLAYIPVHYYKKWKKK</sequence>
<dbReference type="SUPFAM" id="SSF56059">
    <property type="entry name" value="Glutathione synthetase ATP-binding domain-like"/>
    <property type="match status" value="1"/>
</dbReference>
<accession>A0A3Q9IQ51</accession>
<keyword evidence="1" id="KW-0067">ATP-binding</keyword>
<dbReference type="GO" id="GO:0005524">
    <property type="term" value="F:ATP binding"/>
    <property type="evidence" value="ECO:0007669"/>
    <property type="project" value="UniProtKB-UniRule"/>
</dbReference>
<dbReference type="GO" id="GO:0016874">
    <property type="term" value="F:ligase activity"/>
    <property type="evidence" value="ECO:0007669"/>
    <property type="project" value="UniProtKB-KW"/>
</dbReference>
<dbReference type="InterPro" id="IPR011761">
    <property type="entry name" value="ATP-grasp"/>
</dbReference>
<dbReference type="Gene3D" id="3.30.470.20">
    <property type="entry name" value="ATP-grasp fold, B domain"/>
    <property type="match status" value="1"/>
</dbReference>
<dbReference type="InterPro" id="IPR013815">
    <property type="entry name" value="ATP_grasp_subdomain_1"/>
</dbReference>
<dbReference type="KEGG" id="buy:D8S85_02150"/>
<dbReference type="OrthoDB" id="783569at2"/>
<gene>
    <name evidence="3" type="ORF">D8S85_02150</name>
</gene>
<evidence type="ECO:0000259" key="2">
    <source>
        <dbReference type="PROSITE" id="PS50975"/>
    </source>
</evidence>
<dbReference type="RefSeq" id="WP_106624586.1">
    <property type="nucleotide sequence ID" value="NZ_CP032819.1"/>
</dbReference>
<dbReference type="PROSITE" id="PS50975">
    <property type="entry name" value="ATP_GRASP"/>
    <property type="match status" value="1"/>
</dbReference>
<dbReference type="Gene3D" id="3.30.1490.20">
    <property type="entry name" value="ATP-grasp fold, A domain"/>
    <property type="match status" value="1"/>
</dbReference>
<protein>
    <submittedName>
        <fullName evidence="3">Carboxylate--amine ligase</fullName>
    </submittedName>
</protein>
<name>A0A3Q9IQ51_9BACT</name>
<keyword evidence="1" id="KW-0547">Nucleotide-binding</keyword>
<dbReference type="GO" id="GO:0046872">
    <property type="term" value="F:metal ion binding"/>
    <property type="evidence" value="ECO:0007669"/>
    <property type="project" value="InterPro"/>
</dbReference>
<organism evidence="3 4">
    <name type="scientific">Butyricimonas faecalis</name>
    <dbReference type="NCBI Taxonomy" id="2093856"/>
    <lineage>
        <taxon>Bacteria</taxon>
        <taxon>Pseudomonadati</taxon>
        <taxon>Bacteroidota</taxon>
        <taxon>Bacteroidia</taxon>
        <taxon>Bacteroidales</taxon>
        <taxon>Odoribacteraceae</taxon>
        <taxon>Butyricimonas</taxon>
    </lineage>
</organism>
<dbReference type="Proteomes" id="UP000270673">
    <property type="component" value="Chromosome"/>
</dbReference>
<evidence type="ECO:0000313" key="4">
    <source>
        <dbReference type="Proteomes" id="UP000270673"/>
    </source>
</evidence>
<evidence type="ECO:0000256" key="1">
    <source>
        <dbReference type="PROSITE-ProRule" id="PRU00409"/>
    </source>
</evidence>
<dbReference type="AlphaFoldDB" id="A0A3Q9IQ51"/>